<dbReference type="Proteomes" id="UP000229740">
    <property type="component" value="Unassembled WGS sequence"/>
</dbReference>
<evidence type="ECO:0008006" key="4">
    <source>
        <dbReference type="Google" id="ProtNLM"/>
    </source>
</evidence>
<keyword evidence="1" id="KW-0732">Signal</keyword>
<dbReference type="EMBL" id="PDPS01000023">
    <property type="protein sequence ID" value="PID58331.1"/>
    <property type="molecule type" value="Genomic_DNA"/>
</dbReference>
<comment type="caution">
    <text evidence="2">The sequence shown here is derived from an EMBL/GenBank/DDBJ whole genome shotgun (WGS) entry which is preliminary data.</text>
</comment>
<name>A0A2G6E988_9BACT</name>
<feature type="signal peptide" evidence="1">
    <location>
        <begin position="1"/>
        <end position="22"/>
    </location>
</feature>
<evidence type="ECO:0000256" key="1">
    <source>
        <dbReference type="SAM" id="SignalP"/>
    </source>
</evidence>
<evidence type="ECO:0000313" key="2">
    <source>
        <dbReference type="EMBL" id="PID58331.1"/>
    </source>
</evidence>
<reference evidence="2 3" key="1">
    <citation type="submission" date="2017-10" db="EMBL/GenBank/DDBJ databases">
        <title>Novel microbial diversity and functional potential in the marine mammal oral microbiome.</title>
        <authorList>
            <person name="Dudek N.K."/>
            <person name="Sun C.L."/>
            <person name="Burstein D."/>
            <person name="Kantor R.S."/>
            <person name="Aliaga Goltsman D.S."/>
            <person name="Bik E.M."/>
            <person name="Thomas B.C."/>
            <person name="Banfield J.F."/>
            <person name="Relman D.A."/>
        </authorList>
    </citation>
    <scope>NUCLEOTIDE SEQUENCE [LARGE SCALE GENOMIC DNA]</scope>
    <source>
        <strain evidence="2">DOLZORAL124_49_17</strain>
    </source>
</reference>
<accession>A0A2G6E988</accession>
<organism evidence="2 3">
    <name type="scientific">candidate division KSB3 bacterium</name>
    <dbReference type="NCBI Taxonomy" id="2044937"/>
    <lineage>
        <taxon>Bacteria</taxon>
        <taxon>candidate division KSB3</taxon>
    </lineage>
</organism>
<evidence type="ECO:0000313" key="3">
    <source>
        <dbReference type="Proteomes" id="UP000229740"/>
    </source>
</evidence>
<proteinExistence type="predicted"/>
<gene>
    <name evidence="2" type="ORF">CSB45_04495</name>
</gene>
<protein>
    <recommendedName>
        <fullName evidence="4">Alginate export domain-containing protein</fullName>
    </recommendedName>
</protein>
<feature type="chain" id="PRO_5013922744" description="Alginate export domain-containing protein" evidence="1">
    <location>
        <begin position="23"/>
        <end position="419"/>
    </location>
</feature>
<sequence length="419" mass="44940">MKRFTIAVVSVLAVLMALPVMAQDEDEMSPLSGGLTFARYRFDYDVRDLAAGSTSEFFEDDFDTTFTFKKGEIELWFEIEFADNVMGDDNATQNSYSDAFKGYGAKWTPESLSDSEFFLQVGDLGTGFGKNVNNDDSPRGSIEVGFTSGTASFVLGYGRTYEGNTDDDAEGDGNLIRGQVSMPLGESGFTVGTYLAGYFASDIIIQEAEEGDSTAVPPVAAVPEIKGDSTVFLGSLNLSGTAGSFDVFAETGFASGTDDTVSGEIDLSGFYLLGGFSMPVGTMTLGVETGFGTGNDPDTSDNEGFLGVNNDFGIDMIIEDALTDDGLSNKMYAKLSLSASPTEKMGLDTNFVYVAPVEDVDGVNGTTVDSYGFEVNGSMNYKLADNLKYILEVAFASLEEDWLGESSAYKTMNRLEFKF</sequence>
<dbReference type="AlphaFoldDB" id="A0A2G6E988"/>